<dbReference type="InterPro" id="IPR030677">
    <property type="entry name" value="Nnr"/>
</dbReference>
<dbReference type="CDD" id="cd01171">
    <property type="entry name" value="YXKO-related"/>
    <property type="match status" value="1"/>
</dbReference>
<dbReference type="NCBIfam" id="TIGR00197">
    <property type="entry name" value="yjeF_nterm"/>
    <property type="match status" value="1"/>
</dbReference>
<feature type="binding site" evidence="17">
    <location>
        <position position="315"/>
    </location>
    <ligand>
        <name>(6S)-NADPHX</name>
        <dbReference type="ChEBI" id="CHEBI:64076"/>
    </ligand>
</feature>
<evidence type="ECO:0000259" key="20">
    <source>
        <dbReference type="PROSITE" id="PS51385"/>
    </source>
</evidence>
<evidence type="ECO:0000313" key="22">
    <source>
        <dbReference type="Proteomes" id="UP000185674"/>
    </source>
</evidence>
<evidence type="ECO:0000256" key="15">
    <source>
        <dbReference type="ARBA" id="ARBA00048238"/>
    </source>
</evidence>
<keyword evidence="10 17" id="KW-0520">NAD</keyword>
<evidence type="ECO:0000256" key="13">
    <source>
        <dbReference type="ARBA" id="ARBA00023268"/>
    </source>
</evidence>
<dbReference type="PANTHER" id="PTHR12592:SF0">
    <property type="entry name" value="ATP-DEPENDENT (S)-NAD(P)H-HYDRATE DEHYDRATASE"/>
    <property type="match status" value="1"/>
</dbReference>
<keyword evidence="8 17" id="KW-0521">NADP</keyword>
<evidence type="ECO:0000256" key="14">
    <source>
        <dbReference type="ARBA" id="ARBA00025153"/>
    </source>
</evidence>
<feature type="binding site" evidence="17">
    <location>
        <position position="252"/>
    </location>
    <ligand>
        <name>(6S)-NADPHX</name>
        <dbReference type="ChEBI" id="CHEBI:64076"/>
    </ligand>
</feature>
<proteinExistence type="inferred from homology"/>
<dbReference type="PANTHER" id="PTHR12592">
    <property type="entry name" value="ATP-DEPENDENT (S)-NAD(P)H-HYDRATE DEHYDRATASE FAMILY MEMBER"/>
    <property type="match status" value="1"/>
</dbReference>
<feature type="binding site" evidence="17">
    <location>
        <position position="367"/>
    </location>
    <ligand>
        <name>(6S)-NADPHX</name>
        <dbReference type="ChEBI" id="CHEBI:64076"/>
    </ligand>
</feature>
<dbReference type="PROSITE" id="PS51383">
    <property type="entry name" value="YJEF_C_3"/>
    <property type="match status" value="1"/>
</dbReference>
<dbReference type="GO" id="GO:0046872">
    <property type="term" value="F:metal ion binding"/>
    <property type="evidence" value="ECO:0007669"/>
    <property type="project" value="UniProtKB-UniRule"/>
</dbReference>
<accession>A0A1P8EN47</accession>
<keyword evidence="12 17" id="KW-0456">Lyase</keyword>
<evidence type="ECO:0000256" key="16">
    <source>
        <dbReference type="ARBA" id="ARBA00049209"/>
    </source>
</evidence>
<evidence type="ECO:0000256" key="8">
    <source>
        <dbReference type="ARBA" id="ARBA00022857"/>
    </source>
</evidence>
<feature type="domain" description="YjeF N-terminal" evidence="20">
    <location>
        <begin position="11"/>
        <end position="213"/>
    </location>
</feature>
<dbReference type="PIRSF" id="PIRSF017184">
    <property type="entry name" value="Nnr"/>
    <property type="match status" value="1"/>
</dbReference>
<evidence type="ECO:0000256" key="11">
    <source>
        <dbReference type="ARBA" id="ARBA00023235"/>
    </source>
</evidence>
<dbReference type="Gene3D" id="3.40.50.10260">
    <property type="entry name" value="YjeF N-terminal domain"/>
    <property type="match status" value="1"/>
</dbReference>
<comment type="similarity">
    <text evidence="17">Belongs to the NnrD/CARKD family.</text>
</comment>
<evidence type="ECO:0000259" key="19">
    <source>
        <dbReference type="PROSITE" id="PS51383"/>
    </source>
</evidence>
<gene>
    <name evidence="17" type="primary">nnrD</name>
    <name evidence="21" type="ORF">BEN76_06090</name>
</gene>
<comment type="similarity">
    <text evidence="4 18">In the C-terminal section; belongs to the NnrD/CARKD family.</text>
</comment>
<dbReference type="eggNOG" id="COG0063">
    <property type="taxonomic scope" value="Bacteria"/>
</dbReference>
<comment type="catalytic activity">
    <reaction evidence="16 17 18">
        <text>(6S)-NADPHX + ADP = AMP + phosphate + NADPH + H(+)</text>
        <dbReference type="Rhea" id="RHEA:32235"/>
        <dbReference type="ChEBI" id="CHEBI:15378"/>
        <dbReference type="ChEBI" id="CHEBI:43474"/>
        <dbReference type="ChEBI" id="CHEBI:57783"/>
        <dbReference type="ChEBI" id="CHEBI:64076"/>
        <dbReference type="ChEBI" id="CHEBI:456215"/>
        <dbReference type="ChEBI" id="CHEBI:456216"/>
        <dbReference type="EC" id="4.2.1.136"/>
    </reaction>
</comment>
<comment type="subunit">
    <text evidence="17">Homotetramer.</text>
</comment>
<dbReference type="GO" id="GO:0005524">
    <property type="term" value="F:ATP binding"/>
    <property type="evidence" value="ECO:0007669"/>
    <property type="project" value="UniProtKB-UniRule"/>
</dbReference>
<comment type="cofactor">
    <cofactor evidence="17">
        <name>Mg(2+)</name>
        <dbReference type="ChEBI" id="CHEBI:18420"/>
    </cofactor>
</comment>
<feature type="binding site" evidence="17">
    <location>
        <begin position="404"/>
        <end position="408"/>
    </location>
    <ligand>
        <name>AMP</name>
        <dbReference type="ChEBI" id="CHEBI:456215"/>
    </ligand>
</feature>
<evidence type="ECO:0000256" key="6">
    <source>
        <dbReference type="ARBA" id="ARBA00022741"/>
    </source>
</evidence>
<dbReference type="GO" id="GO:0046496">
    <property type="term" value="P:nicotinamide nucleotide metabolic process"/>
    <property type="evidence" value="ECO:0007669"/>
    <property type="project" value="UniProtKB-UniRule"/>
</dbReference>
<comment type="function">
    <text evidence="14 18">Bifunctional enzyme that catalyzes the epimerization of the S- and R-forms of NAD(P)HX and the dehydration of the S-form of NAD(P)HX at the expense of ADP, which is converted to AMP. This allows the repair of both epimers of NAD(P)HX, a damaged form of NAD(P)H that is a result of enzymatic or heat-dependent hydration.</text>
</comment>
<evidence type="ECO:0000256" key="9">
    <source>
        <dbReference type="ARBA" id="ARBA00022958"/>
    </source>
</evidence>
<keyword evidence="11 18" id="KW-0413">Isomerase</keyword>
<evidence type="ECO:0000313" key="21">
    <source>
        <dbReference type="EMBL" id="APV37522.1"/>
    </source>
</evidence>
<dbReference type="Pfam" id="PF03853">
    <property type="entry name" value="YjeF_N"/>
    <property type="match status" value="1"/>
</dbReference>
<name>A0A1P8EN47_9GAMM</name>
<dbReference type="KEGG" id="asol:BEN76_06090"/>
<feature type="binding site" evidence="17">
    <location>
        <position position="432"/>
    </location>
    <ligand>
        <name>AMP</name>
        <dbReference type="ChEBI" id="CHEBI:456215"/>
    </ligand>
</feature>
<evidence type="ECO:0000256" key="1">
    <source>
        <dbReference type="ARBA" id="ARBA00000013"/>
    </source>
</evidence>
<dbReference type="InterPro" id="IPR000631">
    <property type="entry name" value="CARKD"/>
</dbReference>
<evidence type="ECO:0000256" key="2">
    <source>
        <dbReference type="ARBA" id="ARBA00000909"/>
    </source>
</evidence>
<keyword evidence="5 18" id="KW-0479">Metal-binding</keyword>
<evidence type="ECO:0000256" key="18">
    <source>
        <dbReference type="PIRNR" id="PIRNR017184"/>
    </source>
</evidence>
<evidence type="ECO:0000256" key="3">
    <source>
        <dbReference type="ARBA" id="ARBA00006001"/>
    </source>
</evidence>
<comment type="catalytic activity">
    <reaction evidence="15 17 18">
        <text>(6S)-NADHX + ADP = AMP + phosphate + NADH + H(+)</text>
        <dbReference type="Rhea" id="RHEA:32223"/>
        <dbReference type="ChEBI" id="CHEBI:15378"/>
        <dbReference type="ChEBI" id="CHEBI:43474"/>
        <dbReference type="ChEBI" id="CHEBI:57945"/>
        <dbReference type="ChEBI" id="CHEBI:64074"/>
        <dbReference type="ChEBI" id="CHEBI:456215"/>
        <dbReference type="ChEBI" id="CHEBI:456216"/>
        <dbReference type="EC" id="4.2.1.136"/>
    </reaction>
</comment>
<keyword evidence="13" id="KW-0511">Multifunctional enzyme</keyword>
<comment type="cofactor">
    <cofactor evidence="18">
        <name>K(+)</name>
        <dbReference type="ChEBI" id="CHEBI:29103"/>
    </cofactor>
    <text evidence="18">Binds 1 potassium ion per subunit.</text>
</comment>
<dbReference type="InterPro" id="IPR036652">
    <property type="entry name" value="YjeF_N_dom_sf"/>
</dbReference>
<dbReference type="STRING" id="487316.BEN76_06090"/>
<dbReference type="HAMAP" id="MF_01965">
    <property type="entry name" value="NADHX_dehydratase"/>
    <property type="match status" value="1"/>
</dbReference>
<keyword evidence="9 18" id="KW-0630">Potassium</keyword>
<dbReference type="Gene3D" id="3.40.1190.20">
    <property type="match status" value="1"/>
</dbReference>
<evidence type="ECO:0000256" key="7">
    <source>
        <dbReference type="ARBA" id="ARBA00022840"/>
    </source>
</evidence>
<dbReference type="InterPro" id="IPR029056">
    <property type="entry name" value="Ribokinase-like"/>
</dbReference>
<evidence type="ECO:0000256" key="4">
    <source>
        <dbReference type="ARBA" id="ARBA00009524"/>
    </source>
</evidence>
<dbReference type="GO" id="GO:0110051">
    <property type="term" value="P:metabolite repair"/>
    <property type="evidence" value="ECO:0007669"/>
    <property type="project" value="TreeGrafter"/>
</dbReference>
<feature type="domain" description="YjeF C-terminal" evidence="19">
    <location>
        <begin position="217"/>
        <end position="489"/>
    </location>
</feature>
<evidence type="ECO:0000256" key="12">
    <source>
        <dbReference type="ARBA" id="ARBA00023239"/>
    </source>
</evidence>
<dbReference type="PROSITE" id="PS51385">
    <property type="entry name" value="YJEF_N"/>
    <property type="match status" value="1"/>
</dbReference>
<dbReference type="eggNOG" id="COG0062">
    <property type="taxonomic scope" value="Bacteria"/>
</dbReference>
<comment type="catalytic activity">
    <reaction evidence="1 18">
        <text>(6R)-NADHX = (6S)-NADHX</text>
        <dbReference type="Rhea" id="RHEA:32215"/>
        <dbReference type="ChEBI" id="CHEBI:64074"/>
        <dbReference type="ChEBI" id="CHEBI:64075"/>
        <dbReference type="EC" id="5.1.99.6"/>
    </reaction>
</comment>
<keyword evidence="6 17" id="KW-0547">Nucleotide-binding</keyword>
<feature type="binding site" evidence="17">
    <location>
        <position position="433"/>
    </location>
    <ligand>
        <name>(6S)-NADPHX</name>
        <dbReference type="ChEBI" id="CHEBI:64076"/>
    </ligand>
</feature>
<dbReference type="Proteomes" id="UP000185674">
    <property type="component" value="Chromosome"/>
</dbReference>
<dbReference type="GO" id="GO:0052855">
    <property type="term" value="F:ADP-dependent NAD(P)H-hydrate dehydratase activity"/>
    <property type="evidence" value="ECO:0007669"/>
    <property type="project" value="UniProtKB-UniRule"/>
</dbReference>
<dbReference type="SUPFAM" id="SSF53613">
    <property type="entry name" value="Ribokinase-like"/>
    <property type="match status" value="1"/>
</dbReference>
<dbReference type="PROSITE" id="PS01050">
    <property type="entry name" value="YJEF_C_2"/>
    <property type="match status" value="1"/>
</dbReference>
<sequence>MHAAVYHSQEIRAWEQRWFQKQNSSLGLMQQVAWSICNKLDHFIQKNSLSVRKIAVWCGMGNNAGDGYFLADYLQQAGYQVTIFAAPAGESPDLAQALQTARRHQLNIHSSFDLPDVYDCHIDALFGHGLNRNLDSDWQTVIKHFNQLSGFKVAIDLPSGLNANTGQCLPIAIKADITYTVLAQKIGLHTGQGSEFSGQVELIDLLPPDVSLRATALLKPAKIILPKRQAFGHKGTYGHVLVVGGHRDMGGAVIMAAEAAFHAGAGKVTVVCDATHHAAILARAPNIMIKDIQALTSDEILTLLQQIDSVCFGMGLGRDEWSEKQFMKWCPVLLKRTELHLVIDADALWFLAEHSFTFSQNVYLTPHAGEAARLLNTSAKEIEQDRVTAIEQLYQRFSGQWVLKGAGSLVLEPDQLWICTTGNAGMGTAGMGDVLAGMIASLKAQLDTHISLSDIVTLHGQAGDRLAQSGQRGIQAHQMLDAIYQVVNP</sequence>
<dbReference type="EMBL" id="CP016896">
    <property type="protein sequence ID" value="APV37522.1"/>
    <property type="molecule type" value="Genomic_DNA"/>
</dbReference>
<evidence type="ECO:0000256" key="10">
    <source>
        <dbReference type="ARBA" id="ARBA00023027"/>
    </source>
</evidence>
<dbReference type="AlphaFoldDB" id="A0A1P8EN47"/>
<reference evidence="21 22" key="1">
    <citation type="submission" date="2016-08" db="EMBL/GenBank/DDBJ databases">
        <title>Complete genome sequence of Acinetobacter baylyi strain GFJ2.</title>
        <authorList>
            <person name="Tabata M."/>
            <person name="Kuboki S."/>
            <person name="Gibu N."/>
            <person name="Kinouchi Y."/>
            <person name="Vangnai A."/>
            <person name="Kasai D."/>
            <person name="Fukuda M."/>
        </authorList>
    </citation>
    <scope>NUCLEOTIDE SEQUENCE [LARGE SCALE GENOMIC DNA]</scope>
    <source>
        <strain evidence="21 22">GFJ2</strain>
    </source>
</reference>
<comment type="similarity">
    <text evidence="3 18">In the N-terminal section; belongs to the NnrE/AIBP family.</text>
</comment>
<dbReference type="EC" id="4.2.1.136" evidence="17"/>
<dbReference type="SUPFAM" id="SSF64153">
    <property type="entry name" value="YjeF N-terminal domain-like"/>
    <property type="match status" value="1"/>
</dbReference>
<dbReference type="RefSeq" id="WP_076033571.1">
    <property type="nucleotide sequence ID" value="NZ_CP016896.1"/>
</dbReference>
<dbReference type="InterPro" id="IPR004443">
    <property type="entry name" value="YjeF_N_dom"/>
</dbReference>
<evidence type="ECO:0000256" key="17">
    <source>
        <dbReference type="HAMAP-Rule" id="MF_01965"/>
    </source>
</evidence>
<organism evidence="21 22">
    <name type="scientific">Acinetobacter soli</name>
    <dbReference type="NCBI Taxonomy" id="487316"/>
    <lineage>
        <taxon>Bacteria</taxon>
        <taxon>Pseudomonadati</taxon>
        <taxon>Pseudomonadota</taxon>
        <taxon>Gammaproteobacteria</taxon>
        <taxon>Moraxellales</taxon>
        <taxon>Moraxellaceae</taxon>
        <taxon>Acinetobacter</taxon>
    </lineage>
</organism>
<protein>
    <recommendedName>
        <fullName evidence="17">ADP-dependent (S)-NAD(P)H-hydrate dehydratase</fullName>
        <ecNumber evidence="17">4.2.1.136</ecNumber>
    </recommendedName>
    <alternativeName>
        <fullName evidence="17">ADP-dependent NAD(P)HX dehydratase</fullName>
    </alternativeName>
</protein>
<evidence type="ECO:0000256" key="5">
    <source>
        <dbReference type="ARBA" id="ARBA00022723"/>
    </source>
</evidence>
<dbReference type="Pfam" id="PF01256">
    <property type="entry name" value="Carb_kinase"/>
    <property type="match status" value="1"/>
</dbReference>
<comment type="function">
    <text evidence="17">Catalyzes the dehydration of the S-form of NAD(P)HX at the expense of ADP, which is converted to AMP. Together with NAD(P)HX epimerase, which catalyzes the epimerization of the S- and R-forms, the enzyme allows the repair of both epimers of NAD(P)HX, a damaged form of NAD(P)H that is a result of enzymatic or heat-dependent hydration.</text>
</comment>
<dbReference type="GO" id="GO:0052856">
    <property type="term" value="F:NAD(P)HX epimerase activity"/>
    <property type="evidence" value="ECO:0007669"/>
    <property type="project" value="UniProtKB-EC"/>
</dbReference>
<dbReference type="InterPro" id="IPR017953">
    <property type="entry name" value="Carbohydrate_kinase_pred_CS"/>
</dbReference>
<comment type="catalytic activity">
    <reaction evidence="2 18">
        <text>(6R)-NADPHX = (6S)-NADPHX</text>
        <dbReference type="Rhea" id="RHEA:32227"/>
        <dbReference type="ChEBI" id="CHEBI:64076"/>
        <dbReference type="ChEBI" id="CHEBI:64077"/>
        <dbReference type="EC" id="5.1.99.6"/>
    </reaction>
</comment>
<dbReference type="NCBIfam" id="TIGR00196">
    <property type="entry name" value="yjeF_cterm"/>
    <property type="match status" value="1"/>
</dbReference>
<keyword evidence="7 17" id="KW-0067">ATP-binding</keyword>